<keyword evidence="9" id="KW-1133">Transmembrane helix</keyword>
<keyword evidence="3" id="KW-0597">Phosphoprotein</keyword>
<evidence type="ECO:0000313" key="11">
    <source>
        <dbReference type="EMBL" id="EMS69839.1"/>
    </source>
</evidence>
<gene>
    <name evidence="11" type="ORF">CTER_4747</name>
</gene>
<dbReference type="Gene3D" id="1.20.5.1930">
    <property type="match status" value="1"/>
</dbReference>
<proteinExistence type="predicted"/>
<evidence type="ECO:0000256" key="9">
    <source>
        <dbReference type="SAM" id="Phobius"/>
    </source>
</evidence>
<dbReference type="SMART" id="SM00387">
    <property type="entry name" value="HATPase_c"/>
    <property type="match status" value="1"/>
</dbReference>
<dbReference type="eggNOG" id="COG4585">
    <property type="taxonomic scope" value="Bacteria"/>
</dbReference>
<comment type="catalytic activity">
    <reaction evidence="1">
        <text>ATP + protein L-histidine = ADP + protein N-phospho-L-histidine.</text>
        <dbReference type="EC" id="2.7.13.3"/>
    </reaction>
</comment>
<dbReference type="PATRIC" id="fig|1195236.3.peg.4932"/>
<dbReference type="EMBL" id="AORV01000065">
    <property type="protein sequence ID" value="EMS69839.1"/>
    <property type="molecule type" value="Genomic_DNA"/>
</dbReference>
<dbReference type="InterPro" id="IPR011712">
    <property type="entry name" value="Sig_transdc_His_kin_sub3_dim/P"/>
</dbReference>
<keyword evidence="7" id="KW-0067">ATP-binding</keyword>
<evidence type="ECO:0000256" key="8">
    <source>
        <dbReference type="ARBA" id="ARBA00023012"/>
    </source>
</evidence>
<accession>S0FKZ9</accession>
<protein>
    <recommendedName>
        <fullName evidence="2">histidine kinase</fullName>
        <ecNumber evidence="2">2.7.13.3</ecNumber>
    </recommendedName>
</protein>
<evidence type="ECO:0000256" key="5">
    <source>
        <dbReference type="ARBA" id="ARBA00022741"/>
    </source>
</evidence>
<dbReference type="AlphaFoldDB" id="S0FKZ9"/>
<dbReference type="GO" id="GO:0005524">
    <property type="term" value="F:ATP binding"/>
    <property type="evidence" value="ECO:0007669"/>
    <property type="project" value="UniProtKB-KW"/>
</dbReference>
<feature type="transmembrane region" description="Helical" evidence="9">
    <location>
        <begin position="21"/>
        <end position="40"/>
    </location>
</feature>
<feature type="transmembrane region" description="Helical" evidence="9">
    <location>
        <begin position="46"/>
        <end position="67"/>
    </location>
</feature>
<sequence length="396" mass="44954">MKTPFDMIKFLQKILNMKMPYLAARFVLLVWAAVGISVVLRQNSPLFVLLFVIVTLLILLDIGRLCLPFVGRHSAAFLILSITLCLLFFTARRADMVQIYYFFLLHDIFTIQKGKVPKALVAFHFAGFMGAEGYAIFVTEHEIFRHGFSDIIVVFVCYALILLIFAWIHYFKWERERLKVLNANLIEYSFQEREYLLAKERGSISQELHDSLGHSLMAVVMNVQYLKAIQGKSQEEKDKQLDEIENLLKECVTNLRSSVYSLRELDKNINLREEIQCIIQKFDELGLVRIGLDYDSEADKAPGHVKEVIHKAIREGITNSIRHGSASSIQISIHCREDGVELVIEDNGSGCADIHKSFGLSGIMERVEETGGEISFTSAKNKGFTIRAILPGGIET</sequence>
<keyword evidence="8" id="KW-0902">Two-component regulatory system</keyword>
<dbReference type="GO" id="GO:0000155">
    <property type="term" value="F:phosphorelay sensor kinase activity"/>
    <property type="evidence" value="ECO:0007669"/>
    <property type="project" value="InterPro"/>
</dbReference>
<dbReference type="RefSeq" id="WP_004630262.1">
    <property type="nucleotide sequence ID" value="NZ_AORV01000065.1"/>
</dbReference>
<keyword evidence="9" id="KW-0472">Membrane</keyword>
<dbReference type="CDD" id="cd16917">
    <property type="entry name" value="HATPase_UhpB-NarQ-NarX-like"/>
    <property type="match status" value="1"/>
</dbReference>
<evidence type="ECO:0000256" key="6">
    <source>
        <dbReference type="ARBA" id="ARBA00022777"/>
    </source>
</evidence>
<feature type="transmembrane region" description="Helical" evidence="9">
    <location>
        <begin position="74"/>
        <end position="91"/>
    </location>
</feature>
<keyword evidence="5" id="KW-0547">Nucleotide-binding</keyword>
<comment type="caution">
    <text evidence="11">The sequence shown here is derived from an EMBL/GenBank/DDBJ whole genome shotgun (WGS) entry which is preliminary data.</text>
</comment>
<keyword evidence="9" id="KW-0812">Transmembrane</keyword>
<evidence type="ECO:0000256" key="2">
    <source>
        <dbReference type="ARBA" id="ARBA00012438"/>
    </source>
</evidence>
<dbReference type="STRING" id="1195236.CTER_4747"/>
<evidence type="ECO:0000256" key="7">
    <source>
        <dbReference type="ARBA" id="ARBA00022840"/>
    </source>
</evidence>
<dbReference type="Pfam" id="PF02518">
    <property type="entry name" value="HATPase_c"/>
    <property type="match status" value="1"/>
</dbReference>
<evidence type="ECO:0000256" key="1">
    <source>
        <dbReference type="ARBA" id="ARBA00000085"/>
    </source>
</evidence>
<dbReference type="InterPro" id="IPR050482">
    <property type="entry name" value="Sensor_HK_TwoCompSys"/>
</dbReference>
<evidence type="ECO:0000256" key="3">
    <source>
        <dbReference type="ARBA" id="ARBA00022553"/>
    </source>
</evidence>
<dbReference type="PANTHER" id="PTHR24421:SF10">
    <property type="entry name" value="NITRATE_NITRITE SENSOR PROTEIN NARQ"/>
    <property type="match status" value="1"/>
</dbReference>
<dbReference type="PANTHER" id="PTHR24421">
    <property type="entry name" value="NITRATE/NITRITE SENSOR PROTEIN NARX-RELATED"/>
    <property type="match status" value="1"/>
</dbReference>
<organism evidence="11 12">
    <name type="scientific">Ruminiclostridium cellobioparum subsp. termitidis CT1112</name>
    <dbReference type="NCBI Taxonomy" id="1195236"/>
    <lineage>
        <taxon>Bacteria</taxon>
        <taxon>Bacillati</taxon>
        <taxon>Bacillota</taxon>
        <taxon>Clostridia</taxon>
        <taxon>Eubacteriales</taxon>
        <taxon>Oscillospiraceae</taxon>
        <taxon>Ruminiclostridium</taxon>
    </lineage>
</organism>
<keyword evidence="12" id="KW-1185">Reference proteome</keyword>
<keyword evidence="4" id="KW-0808">Transferase</keyword>
<dbReference type="Pfam" id="PF07730">
    <property type="entry name" value="HisKA_3"/>
    <property type="match status" value="1"/>
</dbReference>
<reference evidence="11 12" key="1">
    <citation type="journal article" date="2013" name="Genome Announc.">
        <title>Draft Genome Sequence of the Cellulolytic, Mesophilic, Anaerobic Bacterium Clostridium termitidis Strain CT1112 (DSM 5398).</title>
        <authorList>
            <person name="Lal S."/>
            <person name="Ramachandran U."/>
            <person name="Zhang X."/>
            <person name="Munir R."/>
            <person name="Sparling R."/>
            <person name="Levin D.B."/>
        </authorList>
    </citation>
    <scope>NUCLEOTIDE SEQUENCE [LARGE SCALE GENOMIC DNA]</scope>
    <source>
        <strain evidence="11 12">CT1112</strain>
    </source>
</reference>
<evidence type="ECO:0000259" key="10">
    <source>
        <dbReference type="SMART" id="SM00387"/>
    </source>
</evidence>
<dbReference type="SUPFAM" id="SSF55874">
    <property type="entry name" value="ATPase domain of HSP90 chaperone/DNA topoisomerase II/histidine kinase"/>
    <property type="match status" value="1"/>
</dbReference>
<evidence type="ECO:0000313" key="12">
    <source>
        <dbReference type="Proteomes" id="UP000014155"/>
    </source>
</evidence>
<keyword evidence="6 11" id="KW-0418">Kinase</keyword>
<dbReference type="InterPro" id="IPR003594">
    <property type="entry name" value="HATPase_dom"/>
</dbReference>
<dbReference type="Proteomes" id="UP000014155">
    <property type="component" value="Unassembled WGS sequence"/>
</dbReference>
<feature type="domain" description="Histidine kinase/HSP90-like ATPase" evidence="10">
    <location>
        <begin position="304"/>
        <end position="394"/>
    </location>
</feature>
<evidence type="ECO:0000256" key="4">
    <source>
        <dbReference type="ARBA" id="ARBA00022679"/>
    </source>
</evidence>
<dbReference type="InterPro" id="IPR036890">
    <property type="entry name" value="HATPase_C_sf"/>
</dbReference>
<feature type="transmembrane region" description="Helical" evidence="9">
    <location>
        <begin position="151"/>
        <end position="171"/>
    </location>
</feature>
<name>S0FKZ9_RUMCE</name>
<dbReference type="Gene3D" id="3.30.565.10">
    <property type="entry name" value="Histidine kinase-like ATPase, C-terminal domain"/>
    <property type="match status" value="1"/>
</dbReference>
<feature type="transmembrane region" description="Helical" evidence="9">
    <location>
        <begin position="119"/>
        <end position="139"/>
    </location>
</feature>
<dbReference type="GO" id="GO:0016020">
    <property type="term" value="C:membrane"/>
    <property type="evidence" value="ECO:0007669"/>
    <property type="project" value="InterPro"/>
</dbReference>
<dbReference type="EC" id="2.7.13.3" evidence="2"/>
<dbReference type="GO" id="GO:0046983">
    <property type="term" value="F:protein dimerization activity"/>
    <property type="evidence" value="ECO:0007669"/>
    <property type="project" value="InterPro"/>
</dbReference>